<dbReference type="EMBL" id="VFOM01000001">
    <property type="protein sequence ID" value="TQL47530.1"/>
    <property type="molecule type" value="Genomic_DNA"/>
</dbReference>
<dbReference type="Pfam" id="PF13193">
    <property type="entry name" value="AMP-binding_C"/>
    <property type="match status" value="1"/>
</dbReference>
<dbReference type="GO" id="GO:0009234">
    <property type="term" value="P:menaquinone biosynthetic process"/>
    <property type="evidence" value="ECO:0007669"/>
    <property type="project" value="UniProtKB-KW"/>
</dbReference>
<evidence type="ECO:0000259" key="6">
    <source>
        <dbReference type="Pfam" id="PF00501"/>
    </source>
</evidence>
<comment type="similarity">
    <text evidence="1">Belongs to the ATP-dependent AMP-binding enzyme family.</text>
</comment>
<dbReference type="PROSITE" id="PS00455">
    <property type="entry name" value="AMP_BINDING"/>
    <property type="match status" value="1"/>
</dbReference>
<evidence type="ECO:0000259" key="7">
    <source>
        <dbReference type="Pfam" id="PF13193"/>
    </source>
</evidence>
<dbReference type="Gene3D" id="3.30.300.30">
    <property type="match status" value="1"/>
</dbReference>
<comment type="caution">
    <text evidence="8">The sequence shown here is derived from an EMBL/GenBank/DDBJ whole genome shotgun (WGS) entry which is preliminary data.</text>
</comment>
<dbReference type="InterPro" id="IPR042099">
    <property type="entry name" value="ANL_N_sf"/>
</dbReference>
<dbReference type="OrthoDB" id="9803968at2"/>
<keyword evidence="5" id="KW-0067">ATP-binding</keyword>
<dbReference type="InterPro" id="IPR010192">
    <property type="entry name" value="MenE"/>
</dbReference>
<dbReference type="Proteomes" id="UP000317998">
    <property type="component" value="Unassembled WGS sequence"/>
</dbReference>
<name>A0A542YHF3_9MICO</name>
<dbReference type="InterPro" id="IPR020845">
    <property type="entry name" value="AMP-binding_CS"/>
</dbReference>
<dbReference type="FunFam" id="3.30.300.30:FF:000008">
    <property type="entry name" value="2,3-dihydroxybenzoate-AMP ligase"/>
    <property type="match status" value="1"/>
</dbReference>
<proteinExistence type="inferred from homology"/>
<sequence>MKNSGLGTWISRRRAKSRGDIAIISSGGTLRYEEFSERIARLSTMLQSRGVTAGDRVVFLGDNHPDFLTTFFACGAIGAIFVPLNTRLAPRELEYMIEDSGATTLITHHAMRDLARAAAWSSGITRRFVIEGPAEPPTVESFEDALAAASAEQPEVEVSLDDPAMILYTSGTTGRPKGAVLTHGNLTWNSINALVDYDVTSEEVALLIAPMFHVASLSMGALPTLLKGGTVVLHQKFDAGAVLEAIETHGITSLSGVPTTFQMIAEHPAWATTDLSSVRKLTCGGSSVPLRVIEAYEKRGLSFSSGYGMTETAPGATALPYRKSREHVGSSGIAHFFTDVRVVGPDGRELPAGEAGEIQISGPNVITEYWNRPDAIREAVDGEWFRSGDIGTLDEDGYLVVSDRLKDMVISGGENIYPAEIEQLIMEIADITSAAVIGVPDERWGEVPIAIVAQNSGAHLAADDILSHLNGRLAKYKIPRAVIFVDELPRTATGKVRKAELRERFSALPEPHGEVTS</sequence>
<reference evidence="8 9" key="1">
    <citation type="submission" date="2019-06" db="EMBL/GenBank/DDBJ databases">
        <title>Sequencing the genomes of 1000 actinobacteria strains.</title>
        <authorList>
            <person name="Klenk H.-P."/>
        </authorList>
    </citation>
    <scope>NUCLEOTIDE SEQUENCE [LARGE SCALE GENOMIC DNA]</scope>
    <source>
        <strain evidence="8 9">DSM 26477</strain>
    </source>
</reference>
<evidence type="ECO:0000256" key="1">
    <source>
        <dbReference type="ARBA" id="ARBA00006432"/>
    </source>
</evidence>
<dbReference type="GO" id="GO:0008756">
    <property type="term" value="F:o-succinylbenzoate-CoA ligase activity"/>
    <property type="evidence" value="ECO:0007669"/>
    <property type="project" value="InterPro"/>
</dbReference>
<dbReference type="Gene3D" id="3.40.50.12780">
    <property type="entry name" value="N-terminal domain of ligase-like"/>
    <property type="match status" value="1"/>
</dbReference>
<protein>
    <submittedName>
        <fullName evidence="8">Fatty-acyl-CoA synthase</fullName>
    </submittedName>
</protein>
<evidence type="ECO:0000256" key="5">
    <source>
        <dbReference type="ARBA" id="ARBA00022840"/>
    </source>
</evidence>
<evidence type="ECO:0000256" key="3">
    <source>
        <dbReference type="ARBA" id="ARBA00022598"/>
    </source>
</evidence>
<accession>A0A542YHF3</accession>
<dbReference type="InterPro" id="IPR045851">
    <property type="entry name" value="AMP-bd_C_sf"/>
</dbReference>
<feature type="domain" description="AMP-dependent synthetase/ligase" evidence="6">
    <location>
        <begin position="14"/>
        <end position="370"/>
    </location>
</feature>
<dbReference type="NCBIfam" id="NF004837">
    <property type="entry name" value="PRK06187.1"/>
    <property type="match status" value="1"/>
</dbReference>
<dbReference type="RefSeq" id="WP_141879768.1">
    <property type="nucleotide sequence ID" value="NZ_VFOM01000001.1"/>
</dbReference>
<keyword evidence="9" id="KW-1185">Reference proteome</keyword>
<dbReference type="CDD" id="cd17631">
    <property type="entry name" value="FACL_FadD13-like"/>
    <property type="match status" value="1"/>
</dbReference>
<dbReference type="SUPFAM" id="SSF56801">
    <property type="entry name" value="Acetyl-CoA synthetase-like"/>
    <property type="match status" value="1"/>
</dbReference>
<dbReference type="InterPro" id="IPR000873">
    <property type="entry name" value="AMP-dep_synth/lig_dom"/>
</dbReference>
<dbReference type="InterPro" id="IPR025110">
    <property type="entry name" value="AMP-bd_C"/>
</dbReference>
<evidence type="ECO:0000256" key="4">
    <source>
        <dbReference type="ARBA" id="ARBA00022741"/>
    </source>
</evidence>
<dbReference type="PANTHER" id="PTHR43767:SF1">
    <property type="entry name" value="NONRIBOSOMAL PEPTIDE SYNTHASE PES1 (EUROFUNG)-RELATED"/>
    <property type="match status" value="1"/>
</dbReference>
<feature type="domain" description="AMP-binding enzyme C-terminal" evidence="7">
    <location>
        <begin position="420"/>
        <end position="495"/>
    </location>
</feature>
<dbReference type="GO" id="GO:0005524">
    <property type="term" value="F:ATP binding"/>
    <property type="evidence" value="ECO:0007669"/>
    <property type="project" value="UniProtKB-KW"/>
</dbReference>
<evidence type="ECO:0000313" key="8">
    <source>
        <dbReference type="EMBL" id="TQL47530.1"/>
    </source>
</evidence>
<dbReference type="InterPro" id="IPR050237">
    <property type="entry name" value="ATP-dep_AMP-bd_enzyme"/>
</dbReference>
<keyword evidence="2" id="KW-0474">Menaquinone biosynthesis</keyword>
<dbReference type="NCBIfam" id="TIGR01923">
    <property type="entry name" value="menE"/>
    <property type="match status" value="1"/>
</dbReference>
<keyword evidence="4" id="KW-0547">Nucleotide-binding</keyword>
<dbReference type="Pfam" id="PF00501">
    <property type="entry name" value="AMP-binding"/>
    <property type="match status" value="1"/>
</dbReference>
<organism evidence="8 9">
    <name type="scientific">Homoserinimonas aerilata</name>
    <dbReference type="NCBI Taxonomy" id="1162970"/>
    <lineage>
        <taxon>Bacteria</taxon>
        <taxon>Bacillati</taxon>
        <taxon>Actinomycetota</taxon>
        <taxon>Actinomycetes</taxon>
        <taxon>Micrococcales</taxon>
        <taxon>Microbacteriaceae</taxon>
        <taxon>Homoserinimonas</taxon>
    </lineage>
</organism>
<evidence type="ECO:0000313" key="9">
    <source>
        <dbReference type="Proteomes" id="UP000317998"/>
    </source>
</evidence>
<evidence type="ECO:0000256" key="2">
    <source>
        <dbReference type="ARBA" id="ARBA00022428"/>
    </source>
</evidence>
<dbReference type="PANTHER" id="PTHR43767">
    <property type="entry name" value="LONG-CHAIN-FATTY-ACID--COA LIGASE"/>
    <property type="match status" value="1"/>
</dbReference>
<gene>
    <name evidence="8" type="ORF">FB562_0594</name>
</gene>
<keyword evidence="3" id="KW-0436">Ligase</keyword>
<dbReference type="AlphaFoldDB" id="A0A542YHF3"/>